<dbReference type="RefSeq" id="WP_007276764.1">
    <property type="nucleotide sequence ID" value="NZ_ABCK01000001.1"/>
</dbReference>
<protein>
    <recommendedName>
        <fullName evidence="1">Transposase IS200-like domain-containing protein</fullName>
    </recommendedName>
</protein>
<dbReference type="InterPro" id="IPR036515">
    <property type="entry name" value="Transposase_17_sf"/>
</dbReference>
<organism evidence="2 3">
    <name type="scientific">Lentisphaera araneosa HTCC2155</name>
    <dbReference type="NCBI Taxonomy" id="313628"/>
    <lineage>
        <taxon>Bacteria</taxon>
        <taxon>Pseudomonadati</taxon>
        <taxon>Lentisphaerota</taxon>
        <taxon>Lentisphaeria</taxon>
        <taxon>Lentisphaerales</taxon>
        <taxon>Lentisphaeraceae</taxon>
        <taxon>Lentisphaera</taxon>
    </lineage>
</organism>
<dbReference type="SUPFAM" id="SSF143422">
    <property type="entry name" value="Transposase IS200-like"/>
    <property type="match status" value="1"/>
</dbReference>
<sequence>MEKDSTSWHSRGYLPHYDNSDVYQFITFRLADSLPQKVLLNLEEDLSVCGEENLDIKRRKLIDQYLDAGYGCCALVNTEMAEVMRESLLRFNGERYDLIAWCIMPNHVHVLMKSKLSLAKIVQSWRSYTGRWAMKHNEELDLGIPDKAKRFWMRDYWDRFIRSEKHYYTVIGYIHQNPVKAGLCDKVKDWKMSSAYDERK</sequence>
<evidence type="ECO:0000313" key="3">
    <source>
        <dbReference type="Proteomes" id="UP000004947"/>
    </source>
</evidence>
<gene>
    <name evidence="2" type="ORF">LNTAR_17883</name>
</gene>
<dbReference type="Pfam" id="PF01797">
    <property type="entry name" value="Y1_Tnp"/>
    <property type="match status" value="1"/>
</dbReference>
<dbReference type="EMBL" id="ABCK01000001">
    <property type="protein sequence ID" value="EDM29645.1"/>
    <property type="molecule type" value="Genomic_DNA"/>
</dbReference>
<accession>A6DFR5</accession>
<dbReference type="AlphaFoldDB" id="A6DFR5"/>
<keyword evidence="3" id="KW-1185">Reference proteome</keyword>
<dbReference type="GO" id="GO:0004803">
    <property type="term" value="F:transposase activity"/>
    <property type="evidence" value="ECO:0007669"/>
    <property type="project" value="InterPro"/>
</dbReference>
<dbReference type="OrthoDB" id="9794403at2"/>
<dbReference type="NCBIfam" id="NF047646">
    <property type="entry name" value="REP_Tyr_transpos"/>
    <property type="match status" value="1"/>
</dbReference>
<dbReference type="Proteomes" id="UP000004947">
    <property type="component" value="Unassembled WGS sequence"/>
</dbReference>
<evidence type="ECO:0000313" key="2">
    <source>
        <dbReference type="EMBL" id="EDM29645.1"/>
    </source>
</evidence>
<reference evidence="2 3" key="1">
    <citation type="journal article" date="2010" name="J. Bacteriol.">
        <title>Genome sequence of Lentisphaera araneosa HTCC2155T, the type species of the order Lentisphaerales in the phylum Lentisphaerae.</title>
        <authorList>
            <person name="Thrash J.C."/>
            <person name="Cho J.C."/>
            <person name="Vergin K.L."/>
            <person name="Morris R.M."/>
            <person name="Giovannoni S.J."/>
        </authorList>
    </citation>
    <scope>NUCLEOTIDE SEQUENCE [LARGE SCALE GENOMIC DNA]</scope>
    <source>
        <strain evidence="2 3">HTCC2155</strain>
    </source>
</reference>
<dbReference type="GO" id="GO:0006313">
    <property type="term" value="P:DNA transposition"/>
    <property type="evidence" value="ECO:0007669"/>
    <property type="project" value="InterPro"/>
</dbReference>
<feature type="domain" description="Transposase IS200-like" evidence="1">
    <location>
        <begin position="19"/>
        <end position="177"/>
    </location>
</feature>
<evidence type="ECO:0000259" key="1">
    <source>
        <dbReference type="SMART" id="SM01321"/>
    </source>
</evidence>
<dbReference type="PANTHER" id="PTHR36966:SF1">
    <property type="entry name" value="REP-ASSOCIATED TYROSINE TRANSPOSASE"/>
    <property type="match status" value="1"/>
</dbReference>
<dbReference type="PANTHER" id="PTHR36966">
    <property type="entry name" value="REP-ASSOCIATED TYROSINE TRANSPOSASE"/>
    <property type="match status" value="1"/>
</dbReference>
<dbReference type="GO" id="GO:0043565">
    <property type="term" value="F:sequence-specific DNA binding"/>
    <property type="evidence" value="ECO:0007669"/>
    <property type="project" value="TreeGrafter"/>
</dbReference>
<name>A6DFR5_9BACT</name>
<dbReference type="InterPro" id="IPR002686">
    <property type="entry name" value="Transposase_17"/>
</dbReference>
<comment type="caution">
    <text evidence="2">The sequence shown here is derived from an EMBL/GenBank/DDBJ whole genome shotgun (WGS) entry which is preliminary data.</text>
</comment>
<proteinExistence type="predicted"/>
<dbReference type="eggNOG" id="COG1943">
    <property type="taxonomic scope" value="Bacteria"/>
</dbReference>
<dbReference type="STRING" id="313628.LNTAR_17883"/>
<dbReference type="Gene3D" id="3.30.70.1290">
    <property type="entry name" value="Transposase IS200-like"/>
    <property type="match status" value="1"/>
</dbReference>
<dbReference type="SMART" id="SM01321">
    <property type="entry name" value="Y1_Tnp"/>
    <property type="match status" value="1"/>
</dbReference>
<dbReference type="InterPro" id="IPR052715">
    <property type="entry name" value="RAYT_transposase"/>
</dbReference>